<evidence type="ECO:0000313" key="2">
    <source>
        <dbReference type="EMBL" id="MBO8446937.1"/>
    </source>
</evidence>
<reference evidence="2" key="2">
    <citation type="journal article" date="2021" name="PeerJ">
        <title>Extensive microbial diversity within the chicken gut microbiome revealed by metagenomics and culture.</title>
        <authorList>
            <person name="Gilroy R."/>
            <person name="Ravi A."/>
            <person name="Getino M."/>
            <person name="Pursley I."/>
            <person name="Horton D.L."/>
            <person name="Alikhan N.F."/>
            <person name="Baker D."/>
            <person name="Gharbi K."/>
            <person name="Hall N."/>
            <person name="Watson M."/>
            <person name="Adriaenssens E.M."/>
            <person name="Foster-Nyarko E."/>
            <person name="Jarju S."/>
            <person name="Secka A."/>
            <person name="Antonio M."/>
            <person name="Oren A."/>
            <person name="Chaudhuri R.R."/>
            <person name="La Ragione R."/>
            <person name="Hildebrand F."/>
            <person name="Pallen M.J."/>
        </authorList>
    </citation>
    <scope>NUCLEOTIDE SEQUENCE</scope>
    <source>
        <strain evidence="2">D3-1215</strain>
    </source>
</reference>
<dbReference type="SMART" id="SM00849">
    <property type="entry name" value="Lactamase_B"/>
    <property type="match status" value="1"/>
</dbReference>
<name>A0A9D9EFF2_9BACT</name>
<dbReference type="InterPro" id="IPR036866">
    <property type="entry name" value="RibonucZ/Hydroxyglut_hydro"/>
</dbReference>
<reference evidence="2" key="1">
    <citation type="submission" date="2020-10" db="EMBL/GenBank/DDBJ databases">
        <authorList>
            <person name="Gilroy R."/>
        </authorList>
    </citation>
    <scope>NUCLEOTIDE SEQUENCE</scope>
    <source>
        <strain evidence="2">D3-1215</strain>
    </source>
</reference>
<dbReference type="AlphaFoldDB" id="A0A9D9EFF2"/>
<evidence type="ECO:0000259" key="1">
    <source>
        <dbReference type="SMART" id="SM00849"/>
    </source>
</evidence>
<dbReference type="PANTHER" id="PTHR42663">
    <property type="entry name" value="HYDROLASE C777.06C-RELATED-RELATED"/>
    <property type="match status" value="1"/>
</dbReference>
<gene>
    <name evidence="2" type="ORF">IAC32_04235</name>
</gene>
<dbReference type="Proteomes" id="UP000823637">
    <property type="component" value="Unassembled WGS sequence"/>
</dbReference>
<dbReference type="InterPro" id="IPR001279">
    <property type="entry name" value="Metallo-B-lactamas"/>
</dbReference>
<dbReference type="SUPFAM" id="SSF56281">
    <property type="entry name" value="Metallo-hydrolase/oxidoreductase"/>
    <property type="match status" value="1"/>
</dbReference>
<accession>A0A9D9EFF2</accession>
<comment type="caution">
    <text evidence="2">The sequence shown here is derived from an EMBL/GenBank/DDBJ whole genome shotgun (WGS) entry which is preliminary data.</text>
</comment>
<organism evidence="2 3">
    <name type="scientific">Candidatus Enterocola intestinipullorum</name>
    <dbReference type="NCBI Taxonomy" id="2840783"/>
    <lineage>
        <taxon>Bacteria</taxon>
        <taxon>Pseudomonadati</taxon>
        <taxon>Bacteroidota</taxon>
        <taxon>Bacteroidia</taxon>
        <taxon>Bacteroidales</taxon>
        <taxon>Candidatus Enterocola</taxon>
    </lineage>
</organism>
<dbReference type="PANTHER" id="PTHR42663:SF6">
    <property type="entry name" value="HYDROLASE C777.06C-RELATED"/>
    <property type="match status" value="1"/>
</dbReference>
<sequence>MQVIFLGTGTSTGVPYINCDCEVCTSSDPKDRRLRSSVMLETDEGNRILIDSGPDVREQLLAHPAPNIDGLLLTHEHYDHVSGLDDLRPFHNLQVYALPRVCAVIRRNMPYCFDGSYPGVPSLCLNEIDGNPFNIGSTVVVPVLCLHDKLPILGYRVGKFAYLTDVTFVDDSEMKKLKDLDVLVVDALRIKPHHSHFSLQQAIDFSHMVNARRTYFTHIAHQMGLHATVDPGLPEGMHLAYDGLCLTVDGD</sequence>
<dbReference type="CDD" id="cd16279">
    <property type="entry name" value="metallo-hydrolase-like_MBL-fold"/>
    <property type="match status" value="1"/>
</dbReference>
<dbReference type="EMBL" id="JADIMR010000060">
    <property type="protein sequence ID" value="MBO8446937.1"/>
    <property type="molecule type" value="Genomic_DNA"/>
</dbReference>
<protein>
    <submittedName>
        <fullName evidence="2">MBL fold metallo-hydrolase</fullName>
    </submittedName>
</protein>
<proteinExistence type="predicted"/>
<dbReference type="Gene3D" id="3.60.15.10">
    <property type="entry name" value="Ribonuclease Z/Hydroxyacylglutathione hydrolase-like"/>
    <property type="match status" value="1"/>
</dbReference>
<feature type="domain" description="Metallo-beta-lactamase" evidence="1">
    <location>
        <begin position="34"/>
        <end position="218"/>
    </location>
</feature>
<dbReference type="Pfam" id="PF12706">
    <property type="entry name" value="Lactamase_B_2"/>
    <property type="match status" value="1"/>
</dbReference>
<evidence type="ECO:0000313" key="3">
    <source>
        <dbReference type="Proteomes" id="UP000823637"/>
    </source>
</evidence>